<dbReference type="Proteomes" id="UP000198838">
    <property type="component" value="Unassembled WGS sequence"/>
</dbReference>
<dbReference type="Pfam" id="PF00005">
    <property type="entry name" value="ABC_tran"/>
    <property type="match status" value="1"/>
</dbReference>
<reference evidence="5 6" key="1">
    <citation type="submission" date="2016-10" db="EMBL/GenBank/DDBJ databases">
        <authorList>
            <person name="de Groot N.N."/>
        </authorList>
    </citation>
    <scope>NUCLEOTIDE SEQUENCE [LARGE SCALE GENOMIC DNA]</scope>
    <source>
        <strain evidence="5 6">DSM 5522</strain>
    </source>
</reference>
<keyword evidence="6" id="KW-1185">Reference proteome</keyword>
<evidence type="ECO:0000256" key="2">
    <source>
        <dbReference type="ARBA" id="ARBA00022741"/>
    </source>
</evidence>
<organism evidence="5 6">
    <name type="scientific">Acetitomaculum ruminis DSM 5522</name>
    <dbReference type="NCBI Taxonomy" id="1120918"/>
    <lineage>
        <taxon>Bacteria</taxon>
        <taxon>Bacillati</taxon>
        <taxon>Bacillota</taxon>
        <taxon>Clostridia</taxon>
        <taxon>Lachnospirales</taxon>
        <taxon>Lachnospiraceae</taxon>
        <taxon>Acetitomaculum</taxon>
    </lineage>
</organism>
<dbReference type="GO" id="GO:0016887">
    <property type="term" value="F:ATP hydrolysis activity"/>
    <property type="evidence" value="ECO:0007669"/>
    <property type="project" value="InterPro"/>
</dbReference>
<gene>
    <name evidence="5" type="ORF">SAMN05216249_10297</name>
</gene>
<dbReference type="PROSITE" id="PS50893">
    <property type="entry name" value="ABC_TRANSPORTER_2"/>
    <property type="match status" value="1"/>
</dbReference>
<dbReference type="PANTHER" id="PTHR42781">
    <property type="entry name" value="SPERMIDINE/PUTRESCINE IMPORT ATP-BINDING PROTEIN POTA"/>
    <property type="match status" value="1"/>
</dbReference>
<dbReference type="Gene3D" id="3.40.50.300">
    <property type="entry name" value="P-loop containing nucleotide triphosphate hydrolases"/>
    <property type="match status" value="1"/>
</dbReference>
<dbReference type="AlphaFoldDB" id="A0A1I0VPV1"/>
<dbReference type="InterPro" id="IPR027417">
    <property type="entry name" value="P-loop_NTPase"/>
</dbReference>
<sequence length="351" mass="39979">MSIDIKLNKKLNNFNIDIELSHDGKCLGILGASGCGKSMTLKMIAGIEKPDSGKIVLNGRTIYDFDKKIDLKPQERKVGYLFQNYALFPNMTVEENIGIGLKNKSNSEKKSIVNGYIEKFGLKDLEKRHPYELSGGQQQRCALARIMASSPDIIMLDEPFSALDSFLKDKLQLELLEYLKEFHGDIIMVSHSRDEIYRFCDKLAIMNEGKIISFGDTKSLFINPKKLEAARLTGCKNISKAVKTGDYSIKALDWNVELKTQEKVKDSITHVGIRAHDVCLEYEKSENSLEVFTDRIDDAPFEVTYVLKNSDKKTQGEIWYKIGKNMDFFNDKENFDIKYVSLPKDKLLLLD</sequence>
<keyword evidence="3 5" id="KW-0067">ATP-binding</keyword>
<dbReference type="GO" id="GO:0005524">
    <property type="term" value="F:ATP binding"/>
    <property type="evidence" value="ECO:0007669"/>
    <property type="project" value="UniProtKB-KW"/>
</dbReference>
<accession>A0A1I0VPV1</accession>
<dbReference type="InterPro" id="IPR050093">
    <property type="entry name" value="ABC_SmlMolc_Importer"/>
</dbReference>
<protein>
    <submittedName>
        <fullName evidence="5">Molybdate transport system ATP-binding protein</fullName>
    </submittedName>
</protein>
<proteinExistence type="predicted"/>
<feature type="domain" description="ABC transporter" evidence="4">
    <location>
        <begin position="2"/>
        <end position="233"/>
    </location>
</feature>
<dbReference type="PANTHER" id="PTHR42781:SF4">
    <property type="entry name" value="SPERMIDINE_PUTRESCINE IMPORT ATP-BINDING PROTEIN POTA"/>
    <property type="match status" value="1"/>
</dbReference>
<dbReference type="InterPro" id="IPR003593">
    <property type="entry name" value="AAA+_ATPase"/>
</dbReference>
<keyword evidence="2" id="KW-0547">Nucleotide-binding</keyword>
<dbReference type="EMBL" id="FOJY01000002">
    <property type="protein sequence ID" value="SFA77696.1"/>
    <property type="molecule type" value="Genomic_DNA"/>
</dbReference>
<keyword evidence="1" id="KW-0813">Transport</keyword>
<evidence type="ECO:0000313" key="5">
    <source>
        <dbReference type="EMBL" id="SFA77696.1"/>
    </source>
</evidence>
<evidence type="ECO:0000259" key="4">
    <source>
        <dbReference type="PROSITE" id="PS50893"/>
    </source>
</evidence>
<dbReference type="SMART" id="SM00382">
    <property type="entry name" value="AAA"/>
    <property type="match status" value="1"/>
</dbReference>
<dbReference type="SUPFAM" id="SSF52540">
    <property type="entry name" value="P-loop containing nucleoside triphosphate hydrolases"/>
    <property type="match status" value="1"/>
</dbReference>
<dbReference type="InterPro" id="IPR003439">
    <property type="entry name" value="ABC_transporter-like_ATP-bd"/>
</dbReference>
<evidence type="ECO:0000256" key="1">
    <source>
        <dbReference type="ARBA" id="ARBA00022448"/>
    </source>
</evidence>
<name>A0A1I0VPV1_9FIRM</name>
<dbReference type="RefSeq" id="WP_092870105.1">
    <property type="nucleotide sequence ID" value="NZ_FOJY01000002.1"/>
</dbReference>
<evidence type="ECO:0000256" key="3">
    <source>
        <dbReference type="ARBA" id="ARBA00022840"/>
    </source>
</evidence>
<dbReference type="STRING" id="1120918.SAMN05216249_10297"/>
<dbReference type="OrthoDB" id="9802264at2"/>
<evidence type="ECO:0000313" key="6">
    <source>
        <dbReference type="Proteomes" id="UP000198838"/>
    </source>
</evidence>